<protein>
    <submittedName>
        <fullName evidence="1">Uncharacterized protein</fullName>
    </submittedName>
</protein>
<dbReference type="EMBL" id="KU160641">
    <property type="protein sequence ID" value="ALY08688.1"/>
    <property type="molecule type" value="Genomic_DNA"/>
</dbReference>
<keyword evidence="2" id="KW-1185">Reference proteome</keyword>
<organism evidence="1 2">
    <name type="scientific">Arthrobacter phage CapnMurica</name>
    <dbReference type="NCBI Taxonomy" id="1772294"/>
    <lineage>
        <taxon>Viruses</taxon>
        <taxon>Duplodnaviria</taxon>
        <taxon>Heunggongvirae</taxon>
        <taxon>Uroviricota</taxon>
        <taxon>Caudoviricetes</taxon>
        <taxon>Gordonvirus</taxon>
        <taxon>Gordonvirus captnmurica</taxon>
    </lineage>
</organism>
<gene>
    <name evidence="1" type="primary">88</name>
    <name evidence="1" type="ORF">CAPNMURICA_88</name>
</gene>
<reference evidence="1 2" key="1">
    <citation type="submission" date="2015-11" db="EMBL/GenBank/DDBJ databases">
        <authorList>
            <person name="Amegashie A.K."/>
            <person name="Borst K.R."/>
            <person name="Casazza W.J."/>
            <person name="Chen K.H."/>
            <person name="Evans D.R."/>
            <person name="Huang J."/>
            <person name="Kaku B.M."/>
            <person name="Khetarpal S.K."/>
            <person name="Keifer M.E."/>
            <person name="Kolev H.M."/>
            <person name="McDonald H.N."/>
            <person name="Nkangabwa M.S."/>
            <person name="Rickstrew G.A."/>
            <person name="Schlossman J.R."/>
            <person name="Tender C.M."/>
            <person name="Thomas C.G."/>
            <person name="Vanderveen L.N."/>
            <person name="Varma R.N."/>
            <person name="Wong N."/>
            <person name="Zhang C.W."/>
            <person name="Cutting C.L."/>
            <person name="Davison P.A."/>
            <person name="Braun M.A."/>
            <person name="Lopez A.J."/>
            <person name="Jarvik J.W."/>
            <person name="Bradley K.W."/>
            <person name="Asai D.J."/>
            <person name="Bowman C.A."/>
            <person name="Russell D.A."/>
            <person name="Pope W.H."/>
            <person name="Jacobs-Sera D."/>
            <person name="Hendrix R.W."/>
            <person name="Hatfull G.F."/>
        </authorList>
    </citation>
    <scope>NUCLEOTIDE SEQUENCE [LARGE SCALE GENOMIC DNA]</scope>
</reference>
<dbReference type="KEGG" id="vg:40079341"/>
<evidence type="ECO:0000313" key="2">
    <source>
        <dbReference type="Proteomes" id="UP000222888"/>
    </source>
</evidence>
<dbReference type="GeneID" id="40079341"/>
<dbReference type="RefSeq" id="YP_009603461.1">
    <property type="nucleotide sequence ID" value="NC_041951.1"/>
</dbReference>
<proteinExistence type="predicted"/>
<evidence type="ECO:0000313" key="1">
    <source>
        <dbReference type="EMBL" id="ALY08688.1"/>
    </source>
</evidence>
<dbReference type="Proteomes" id="UP000222888">
    <property type="component" value="Segment"/>
</dbReference>
<sequence>MIVANDVAVMITTTDNPNNPFIEFDEWRRWDEAAGYYTLAYLARVTRSSDELSLSDQELAIEDAINEIMEHNITGMYSIVTQSVEQNSKVD</sequence>
<dbReference type="OrthoDB" id="20345at10239"/>
<accession>A0A0U4B1U3</accession>
<name>A0A0U4B1U3_9CAUD</name>